<accession>A0A7V3ZY76</accession>
<dbReference type="EMBL" id="DTDJ01000036">
    <property type="protein sequence ID" value="HGL17820.1"/>
    <property type="molecule type" value="Genomic_DNA"/>
</dbReference>
<protein>
    <submittedName>
        <fullName evidence="1">Uncharacterized protein</fullName>
    </submittedName>
</protein>
<name>A0A7V3ZY76_UNCW3</name>
<sequence length="202" mass="22480">MIAYLLILMVSGFVSVEQEIKLVEINVGGSFSNVEIHDFPYEGVLAIDIKGTIKGGFPVGNYPNSFVKKLEVKRNNGIVRIICRMAGPFEIVEKTTRGDLIRIILKPLQGKISLEMDKGSIVQAQPPKEVRVVVETVFVARPKPVSFKCKDLTGAEISEFIKVAVGKSVSLPKEKKFSGYFSSVSLEKFLVEFPVYFEKYAK</sequence>
<gene>
    <name evidence="1" type="ORF">ENU66_05805</name>
</gene>
<organism evidence="1">
    <name type="scientific">candidate division WOR-3 bacterium</name>
    <dbReference type="NCBI Taxonomy" id="2052148"/>
    <lineage>
        <taxon>Bacteria</taxon>
        <taxon>Bacteria division WOR-3</taxon>
    </lineage>
</organism>
<comment type="caution">
    <text evidence="1">The sequence shown here is derived from an EMBL/GenBank/DDBJ whole genome shotgun (WGS) entry which is preliminary data.</text>
</comment>
<reference evidence="1" key="1">
    <citation type="journal article" date="2020" name="mSystems">
        <title>Genome- and Community-Level Interaction Insights into Carbon Utilization and Element Cycling Functions of Hydrothermarchaeota in Hydrothermal Sediment.</title>
        <authorList>
            <person name="Zhou Z."/>
            <person name="Liu Y."/>
            <person name="Xu W."/>
            <person name="Pan J."/>
            <person name="Luo Z.H."/>
            <person name="Li M."/>
        </authorList>
    </citation>
    <scope>NUCLEOTIDE SEQUENCE [LARGE SCALE GENOMIC DNA]</scope>
    <source>
        <strain evidence="1">SpSt-69</strain>
    </source>
</reference>
<evidence type="ECO:0000313" key="1">
    <source>
        <dbReference type="EMBL" id="HGL17820.1"/>
    </source>
</evidence>
<dbReference type="AlphaFoldDB" id="A0A7V3ZY76"/>
<proteinExistence type="predicted"/>